<name>A0ABV5NVX8_9ACTN</name>
<dbReference type="PANTHER" id="PTHR43390">
    <property type="entry name" value="SIGNAL PEPTIDASE I"/>
    <property type="match status" value="1"/>
</dbReference>
<feature type="domain" description="Peptidase S26" evidence="5">
    <location>
        <begin position="107"/>
        <end position="141"/>
    </location>
</feature>
<dbReference type="PANTHER" id="PTHR43390:SF1">
    <property type="entry name" value="CHLOROPLAST PROCESSING PEPTIDASE"/>
    <property type="match status" value="1"/>
</dbReference>
<dbReference type="PRINTS" id="PR00727">
    <property type="entry name" value="LEADERPTASE"/>
</dbReference>
<keyword evidence="7" id="KW-1185">Reference proteome</keyword>
<dbReference type="InterPro" id="IPR019756">
    <property type="entry name" value="Pept_S26A_signal_pept_1_Ser-AS"/>
</dbReference>
<evidence type="ECO:0000256" key="4">
    <source>
        <dbReference type="ARBA" id="ARBA00022801"/>
    </source>
</evidence>
<protein>
    <submittedName>
        <fullName evidence="6">S26 family signal peptidase</fullName>
    </submittedName>
</protein>
<evidence type="ECO:0000256" key="2">
    <source>
        <dbReference type="ARBA" id="ARBA00009370"/>
    </source>
</evidence>
<dbReference type="InterPro" id="IPR036286">
    <property type="entry name" value="LexA/Signal_pep-like_sf"/>
</dbReference>
<sequence length="156" mass="16871">MIPLTLLTALVLTIILVRRTVVIVTVSGTSMTPTLRPGEKLLVRRCDLTALKVGDIVVLEPPRIPVSPEVTALAPLPARTRWQVKRVAALPGDPIPEPARKASGTLRTVPDGTLIVLGDNKASHDSRLAGPYPATHLLGRTLRKLSPHLTTRRRKA</sequence>
<organism evidence="6 7">
    <name type="scientific">Nonomuraea salmonea</name>
    <dbReference type="NCBI Taxonomy" id="46181"/>
    <lineage>
        <taxon>Bacteria</taxon>
        <taxon>Bacillati</taxon>
        <taxon>Actinomycetota</taxon>
        <taxon>Actinomycetes</taxon>
        <taxon>Streptosporangiales</taxon>
        <taxon>Streptosporangiaceae</taxon>
        <taxon>Nonomuraea</taxon>
    </lineage>
</organism>
<dbReference type="InterPro" id="IPR019533">
    <property type="entry name" value="Peptidase_S26"/>
</dbReference>
<keyword evidence="3" id="KW-0645">Protease</keyword>
<dbReference type="InterPro" id="IPR000223">
    <property type="entry name" value="Pept_S26A_signal_pept_1"/>
</dbReference>
<evidence type="ECO:0000256" key="1">
    <source>
        <dbReference type="ARBA" id="ARBA00004401"/>
    </source>
</evidence>
<reference evidence="6 7" key="1">
    <citation type="submission" date="2024-09" db="EMBL/GenBank/DDBJ databases">
        <authorList>
            <person name="Sun Q."/>
            <person name="Mori K."/>
        </authorList>
    </citation>
    <scope>NUCLEOTIDE SEQUENCE [LARGE SCALE GENOMIC DNA]</scope>
    <source>
        <strain evidence="6 7">JCM 3324</strain>
    </source>
</reference>
<evidence type="ECO:0000313" key="7">
    <source>
        <dbReference type="Proteomes" id="UP001589568"/>
    </source>
</evidence>
<accession>A0ABV5NVX8</accession>
<keyword evidence="4" id="KW-0378">Hydrolase</keyword>
<feature type="domain" description="Peptidase S26" evidence="5">
    <location>
        <begin position="5"/>
        <end position="95"/>
    </location>
</feature>
<dbReference type="RefSeq" id="WP_379484327.1">
    <property type="nucleotide sequence ID" value="NZ_JBHMCF010000037.1"/>
</dbReference>
<dbReference type="CDD" id="cd06462">
    <property type="entry name" value="Peptidase_S24_S26"/>
    <property type="match status" value="1"/>
</dbReference>
<comment type="caution">
    <text evidence="6">The sequence shown here is derived from an EMBL/GenBank/DDBJ whole genome shotgun (WGS) entry which is preliminary data.</text>
</comment>
<comment type="similarity">
    <text evidence="2">Belongs to the peptidase S26 family.</text>
</comment>
<dbReference type="SUPFAM" id="SSF51306">
    <property type="entry name" value="LexA/Signal peptidase"/>
    <property type="match status" value="1"/>
</dbReference>
<comment type="subcellular location">
    <subcellularLocation>
        <location evidence="1">Cell membrane</location>
        <topology evidence="1">Single-pass type II membrane protein</topology>
    </subcellularLocation>
</comment>
<gene>
    <name evidence="6" type="ORF">ACFFR3_31655</name>
</gene>
<dbReference type="PROSITE" id="PS00501">
    <property type="entry name" value="SPASE_I_1"/>
    <property type="match status" value="1"/>
</dbReference>
<proteinExistence type="inferred from homology"/>
<dbReference type="Proteomes" id="UP001589568">
    <property type="component" value="Unassembled WGS sequence"/>
</dbReference>
<dbReference type="Pfam" id="PF10502">
    <property type="entry name" value="Peptidase_S26"/>
    <property type="match status" value="2"/>
</dbReference>
<evidence type="ECO:0000256" key="3">
    <source>
        <dbReference type="ARBA" id="ARBA00022670"/>
    </source>
</evidence>
<evidence type="ECO:0000313" key="6">
    <source>
        <dbReference type="EMBL" id="MFB9474076.1"/>
    </source>
</evidence>
<evidence type="ECO:0000259" key="5">
    <source>
        <dbReference type="Pfam" id="PF10502"/>
    </source>
</evidence>
<dbReference type="EMBL" id="JBHMCF010000037">
    <property type="protein sequence ID" value="MFB9474076.1"/>
    <property type="molecule type" value="Genomic_DNA"/>
</dbReference>
<dbReference type="Gene3D" id="2.10.109.10">
    <property type="entry name" value="Umud Fragment, subunit A"/>
    <property type="match status" value="1"/>
</dbReference>